<dbReference type="Proteomes" id="UP000316628">
    <property type="component" value="Unassembled WGS sequence"/>
</dbReference>
<proteinExistence type="predicted"/>
<gene>
    <name evidence="4" type="ORF">FHX81_0060</name>
</gene>
<feature type="binding site" evidence="2">
    <location>
        <position position="147"/>
    </location>
    <ligand>
        <name>substrate</name>
    </ligand>
</feature>
<protein>
    <submittedName>
        <fullName evidence="4">Chorismatase</fullName>
    </submittedName>
</protein>
<reference evidence="4 5" key="1">
    <citation type="submission" date="2019-06" db="EMBL/GenBank/DDBJ databases">
        <title>Sequencing the genomes of 1000 actinobacteria strains.</title>
        <authorList>
            <person name="Klenk H.-P."/>
        </authorList>
    </citation>
    <scope>NUCLEOTIDE SEQUENCE [LARGE SCALE GENOMIC DNA]</scope>
    <source>
        <strain evidence="4 5">DSM 45456</strain>
    </source>
</reference>
<organism evidence="4 5">
    <name type="scientific">Saccharothrix saharensis</name>
    <dbReference type="NCBI Taxonomy" id="571190"/>
    <lineage>
        <taxon>Bacteria</taxon>
        <taxon>Bacillati</taxon>
        <taxon>Actinomycetota</taxon>
        <taxon>Actinomycetes</taxon>
        <taxon>Pseudonocardiales</taxon>
        <taxon>Pseudonocardiaceae</taxon>
        <taxon>Saccharothrix</taxon>
    </lineage>
</organism>
<feature type="binding site" evidence="2">
    <location>
        <position position="154"/>
    </location>
    <ligand>
        <name>substrate</name>
    </ligand>
</feature>
<dbReference type="EMBL" id="VFPP01000001">
    <property type="protein sequence ID" value="TQM77823.1"/>
    <property type="molecule type" value="Genomic_DNA"/>
</dbReference>
<dbReference type="AlphaFoldDB" id="A0A543J4S4"/>
<feature type="active site" description="Proton acceptor" evidence="1">
    <location>
        <position position="329"/>
    </location>
</feature>
<dbReference type="Pfam" id="PF21168">
    <property type="entry name" value="FkbO_Hyg5-like_N"/>
    <property type="match status" value="1"/>
</dbReference>
<dbReference type="SUPFAM" id="SSF55298">
    <property type="entry name" value="YjgF-like"/>
    <property type="match status" value="1"/>
</dbReference>
<dbReference type="RefSeq" id="WP_141974656.1">
    <property type="nucleotide sequence ID" value="NZ_VFPP01000001.1"/>
</dbReference>
<feature type="domain" description="Chorismatase FkbO/Hyg5-like N-terminal" evidence="3">
    <location>
        <begin position="66"/>
        <end position="186"/>
    </location>
</feature>
<name>A0A543J4S4_9PSEU</name>
<dbReference type="NCBIfam" id="TIGR04444">
    <property type="entry name" value="chori_FkbO_Hyg5"/>
    <property type="match status" value="1"/>
</dbReference>
<accession>A0A543J4S4</accession>
<dbReference type="InterPro" id="IPR049368">
    <property type="entry name" value="FkbO_Hyg5-like_N"/>
</dbReference>
<sequence>MKSTLLPAYAPVSTFRSPGDAHRTTPEQHTLGVVTFTDGWARPRLRDGHPEVGLHLAGSSGDGFAEVWISPRPVTGGEFGDITYGHDGEYVFCATHIPETADYPTATETAYSALLELLTSLGYPQIFRIWHYMSDINADSPRGMEVYREFCVGRAKVLERHGMSHDMPAATVIGAHGGGIFLYLLACRGGTQVNIENPRQVPAYHYPSKYGPKSPNFARATYFAPDGPGRIFVSGTAAILGHQTMHHGDVERQCRLALGNIAQVIGTGTLSAYDLEPGHGLADLDQIKVYVRRTEDMDRVRRICREYFAPTADIVFLNADICRSDLLVEIEGIVARTGSS</sequence>
<keyword evidence="5" id="KW-1185">Reference proteome</keyword>
<evidence type="ECO:0000313" key="5">
    <source>
        <dbReference type="Proteomes" id="UP000316628"/>
    </source>
</evidence>
<feature type="binding site" evidence="2">
    <location>
        <position position="219"/>
    </location>
    <ligand>
        <name>substrate</name>
    </ligand>
</feature>
<dbReference type="Gene3D" id="3.30.1330.40">
    <property type="entry name" value="RutC-like"/>
    <property type="match status" value="1"/>
</dbReference>
<comment type="caution">
    <text evidence="4">The sequence shown here is derived from an EMBL/GenBank/DDBJ whole genome shotgun (WGS) entry which is preliminary data.</text>
</comment>
<dbReference type="InterPro" id="IPR035959">
    <property type="entry name" value="RutC-like_sf"/>
</dbReference>
<evidence type="ECO:0000256" key="2">
    <source>
        <dbReference type="PIRSR" id="PIRSR631038-2"/>
    </source>
</evidence>
<evidence type="ECO:0000256" key="1">
    <source>
        <dbReference type="PIRSR" id="PIRSR631038-1"/>
    </source>
</evidence>
<evidence type="ECO:0000313" key="4">
    <source>
        <dbReference type="EMBL" id="TQM77823.1"/>
    </source>
</evidence>
<evidence type="ECO:0000259" key="3">
    <source>
        <dbReference type="Pfam" id="PF21168"/>
    </source>
</evidence>
<feature type="binding site" evidence="2">
    <location>
        <position position="206"/>
    </location>
    <ligand>
        <name>substrate</name>
    </ligand>
</feature>
<dbReference type="InterPro" id="IPR031038">
    <property type="entry name" value="Chori_FkbO_Hyg5"/>
</dbReference>
<dbReference type="CDD" id="cd06153">
    <property type="entry name" value="YjgF_YER057c_UK114_like_5"/>
    <property type="match status" value="1"/>
</dbReference>
<dbReference type="OrthoDB" id="1114505at2"/>